<name>A0AAU7FWU2_9ENTR</name>
<sequence length="295" mass="33504">MIKETLLTIDWVNVYKDVKSALETGHVIIRDGVAYWHAMSGKSGIAQHLPLKEVVLETASIGDIKQLTQMAQTVQLAAVGVSTGIIVGAMVVQTMYLSKKIDQLQQSMDLISEDVHAQNVIFYMDKLSRYFGVVESARVMLLDRTLVDETHDVAAHLIVRMGNERNEVLSFIDNLLSFADKLSDRHLEQVLDFITLMLDLVPKAIYIESQLCDRYGKFRLAEHLMRENSRRYAATLEHYRQWCNSKVKESISGRVEPQSLAFTRKQEDLRLLFKSEDNALLLQELVSIAPLPLKA</sequence>
<evidence type="ECO:0000256" key="1">
    <source>
        <dbReference type="SAM" id="Phobius"/>
    </source>
</evidence>
<proteinExistence type="predicted"/>
<organism evidence="2">
    <name type="scientific">Enterobacter cloacae complex sp. Mu1197</name>
    <dbReference type="NCBI Taxonomy" id="3152302"/>
    <lineage>
        <taxon>Bacteria</taxon>
        <taxon>Pseudomonadati</taxon>
        <taxon>Pseudomonadota</taxon>
        <taxon>Gammaproteobacteria</taxon>
        <taxon>Enterobacterales</taxon>
        <taxon>Enterobacteriaceae</taxon>
        <taxon>Enterobacter</taxon>
        <taxon>Enterobacter cloacae complex</taxon>
    </lineage>
</organism>
<reference evidence="2" key="1">
    <citation type="submission" date="2024-05" db="EMBL/GenBank/DDBJ databases">
        <title>Copy number flexibility facilitates heteroresistance to increasing antibiotic pressure and threatens the beta-lactam pipeline.</title>
        <authorList>
            <person name="Choby J.E."/>
            <person name="Weiss D.S."/>
        </authorList>
    </citation>
    <scope>NUCLEOTIDE SEQUENCE</scope>
    <source>
        <strain evidence="2">Mu1197</strain>
    </source>
</reference>
<keyword evidence="1" id="KW-1133">Transmembrane helix</keyword>
<keyword evidence="1" id="KW-0812">Transmembrane</keyword>
<dbReference type="RefSeq" id="WP_348958411.1">
    <property type="nucleotide sequence ID" value="NZ_CP157375.1"/>
</dbReference>
<feature type="transmembrane region" description="Helical" evidence="1">
    <location>
        <begin position="76"/>
        <end position="98"/>
    </location>
</feature>
<dbReference type="EMBL" id="CP157375">
    <property type="protein sequence ID" value="XBM31041.1"/>
    <property type="molecule type" value="Genomic_DNA"/>
</dbReference>
<gene>
    <name evidence="2" type="ORF">ABFV38_02715</name>
</gene>
<accession>A0AAU7FWU2</accession>
<keyword evidence="1" id="KW-0472">Membrane</keyword>
<dbReference type="AlphaFoldDB" id="A0AAU7FWU2"/>
<protein>
    <submittedName>
        <fullName evidence="2">Uncharacterized protein</fullName>
    </submittedName>
</protein>
<evidence type="ECO:0000313" key="2">
    <source>
        <dbReference type="EMBL" id="XBM31041.1"/>
    </source>
</evidence>